<proteinExistence type="predicted"/>
<sequence>MKLEVGSIVLSVSENGRLNARSTREMLQDLVLDGYLSWKLVLQQPSKPWLAGKSLTITSTSAAPLLENIKNGISMTYANLGSEEPLSMLFLQIEITIADGDGLNIQTRLRCDHPEWYVKELRGPILNGVNFPRGSVILLPNGLGQRFDDLKSLGSQTLLYPSGRATMPWFTLTASQGGIYFGSHDPEMSARELTITSEEIAGKVACGVHYYIYSHQGVTWSSPPLIVRWYEGSWHTASRYYRSWYDSVASILDTPAWVKQSSGWLLAVLKQQNGDVMWDYRNGIDQLCEIAAARGLDTLGLFGWAHGGHDYLYPNYIPDPLMGGVPEIRAALVRARKRGLRTILYANGVIMDSSTEFYRYQGNDTVLLKENKEPQVSSIRKFNSSTPVTFAQACPGSETWRKQMMSLAIQANELGADGILYDQIGVYGPAFCSSHQHRHISPTTAFTQERRSMIEEIAAHMRSINPEFIVMTEGIHDTLHNGITYVHGWGSGFSPSEAKHNMFSGAASFPKLYRYTFPELPMLQRHSTPMLDRYYANYACFYGLRFEIETRYQPDVKYLCHDQIPQQADYEDVAYYPPDLALMQSVSPEFAKLNLRTMIFFTEKYAAFLRSGRFTDAEGFFIEGDGLLANSFISEGKQLAVLVWNPDVVAKNCKVWAEGMVIQVCAEADSGDVDCSQPIPPQTLRIYLFQHQLA</sequence>
<evidence type="ECO:0000259" key="1">
    <source>
        <dbReference type="Pfam" id="PF19773"/>
    </source>
</evidence>
<dbReference type="RefSeq" id="WP_314796830.1">
    <property type="nucleotide sequence ID" value="NZ_CP130319.1"/>
</dbReference>
<evidence type="ECO:0000313" key="2">
    <source>
        <dbReference type="EMBL" id="WNR42961.1"/>
    </source>
</evidence>
<reference evidence="2" key="1">
    <citation type="submission" date="2022-02" db="EMBL/GenBank/DDBJ databases">
        <title>Paenibacillus sp. MBLB1832 Whole Genome Shotgun Sequencing.</title>
        <authorList>
            <person name="Hwang C.Y."/>
            <person name="Cho E.-S."/>
            <person name="Seo M.-J."/>
        </authorList>
    </citation>
    <scope>NUCLEOTIDE SEQUENCE</scope>
    <source>
        <strain evidence="2">MBLB1832</strain>
    </source>
</reference>
<keyword evidence="3" id="KW-1185">Reference proteome</keyword>
<dbReference type="InterPro" id="IPR046226">
    <property type="entry name" value="DUF6259"/>
</dbReference>
<name>A0AA96LKW1_9BACL</name>
<dbReference type="Proteomes" id="UP001304650">
    <property type="component" value="Chromosome"/>
</dbReference>
<protein>
    <submittedName>
        <fullName evidence="2">DUF6259 domain-containing protein</fullName>
    </submittedName>
</protein>
<dbReference type="EMBL" id="CP130319">
    <property type="protein sequence ID" value="WNR42961.1"/>
    <property type="molecule type" value="Genomic_DNA"/>
</dbReference>
<accession>A0AA96LKW1</accession>
<dbReference type="KEGG" id="proo:MJB10_17790"/>
<dbReference type="AlphaFoldDB" id="A0AA96LKW1"/>
<organism evidence="2 3">
    <name type="scientific">Paenibacillus roseopurpureus</name>
    <dbReference type="NCBI Taxonomy" id="2918901"/>
    <lineage>
        <taxon>Bacteria</taxon>
        <taxon>Bacillati</taxon>
        <taxon>Bacillota</taxon>
        <taxon>Bacilli</taxon>
        <taxon>Bacillales</taxon>
        <taxon>Paenibacillaceae</taxon>
        <taxon>Paenibacillus</taxon>
    </lineage>
</organism>
<dbReference type="SUPFAM" id="SSF51445">
    <property type="entry name" value="(Trans)glycosidases"/>
    <property type="match status" value="1"/>
</dbReference>
<evidence type="ECO:0000313" key="3">
    <source>
        <dbReference type="Proteomes" id="UP001304650"/>
    </source>
</evidence>
<dbReference type="Pfam" id="PF19773">
    <property type="entry name" value="DUF6259"/>
    <property type="match status" value="1"/>
</dbReference>
<feature type="domain" description="DUF6259" evidence="1">
    <location>
        <begin position="226"/>
        <end position="477"/>
    </location>
</feature>
<gene>
    <name evidence="2" type="ORF">MJB10_17790</name>
</gene>
<dbReference type="InterPro" id="IPR017853">
    <property type="entry name" value="GH"/>
</dbReference>